<feature type="region of interest" description="Disordered" evidence="1">
    <location>
        <begin position="71"/>
        <end position="119"/>
    </location>
</feature>
<evidence type="ECO:0000256" key="1">
    <source>
        <dbReference type="SAM" id="MobiDB-lite"/>
    </source>
</evidence>
<reference evidence="2 3" key="1">
    <citation type="submission" date="2024-02" db="EMBL/GenBank/DDBJ databases">
        <title>De novo assembly and annotation of 12 fungi associated with fruit tree decline syndrome in Ontario, Canada.</title>
        <authorList>
            <person name="Sulman M."/>
            <person name="Ellouze W."/>
            <person name="Ilyukhin E."/>
        </authorList>
    </citation>
    <scope>NUCLEOTIDE SEQUENCE [LARGE SCALE GENOMIC DNA]</scope>
    <source>
        <strain evidence="2 3">M1-105</strain>
    </source>
</reference>
<comment type="caution">
    <text evidence="2">The sequence shown here is derived from an EMBL/GenBank/DDBJ whole genome shotgun (WGS) entry which is preliminary data.</text>
</comment>
<feature type="compositionally biased region" description="Low complexity" evidence="1">
    <location>
        <begin position="94"/>
        <end position="106"/>
    </location>
</feature>
<dbReference type="EMBL" id="JAJVDC020000019">
    <property type="protein sequence ID" value="KAL1633794.1"/>
    <property type="molecule type" value="Genomic_DNA"/>
</dbReference>
<feature type="region of interest" description="Disordered" evidence="1">
    <location>
        <begin position="671"/>
        <end position="711"/>
    </location>
</feature>
<feature type="compositionally biased region" description="Basic and acidic residues" evidence="1">
    <location>
        <begin position="397"/>
        <end position="420"/>
    </location>
</feature>
<evidence type="ECO:0000313" key="2">
    <source>
        <dbReference type="EMBL" id="KAL1633794.1"/>
    </source>
</evidence>
<feature type="compositionally biased region" description="Basic and acidic residues" evidence="1">
    <location>
        <begin position="699"/>
        <end position="711"/>
    </location>
</feature>
<evidence type="ECO:0008006" key="4">
    <source>
        <dbReference type="Google" id="ProtNLM"/>
    </source>
</evidence>
<feature type="region of interest" description="Disordered" evidence="1">
    <location>
        <begin position="169"/>
        <end position="188"/>
    </location>
</feature>
<protein>
    <recommendedName>
        <fullName evidence="4">Proteophosphoglycan ppg4</fullName>
    </recommendedName>
</protein>
<keyword evidence="3" id="KW-1185">Reference proteome</keyword>
<name>A0ABR3T2M8_9PEZI</name>
<feature type="region of interest" description="Disordered" evidence="1">
    <location>
        <begin position="382"/>
        <end position="420"/>
    </location>
</feature>
<dbReference type="Proteomes" id="UP001521116">
    <property type="component" value="Unassembled WGS sequence"/>
</dbReference>
<sequence>MPEETPPDRLRMSIKQFSSIIPRLQALQDLGDDAIYTINTVLAYSRLRSNNKRPWGYESLQALKSLLLEETGGEKEKKKEEEEEEEEEEDSSESDSAGLGSSSSLSPPSPGRQHAAPTREEAIDAGDALAHFIHWPLLGHTVETLQQAVAGSRDDWKSQKLSHRAWKSLLAPPTPGDTGLRSRPADPRRVASLKKTFWPPLDKRDADPGQRLLARLAERHALNAWNAGKAGRMLRVVADEEARADRAGGSRALLEGLDLREVVAGVLLLVDRSAEDDRAAQRRKLARVEALTGVGRGRLVAADRQLNRFFAREARGRGEVLVPGMGDWAKGVFYTKFESLDGVDESEGEEIDADWAMNESDKGEEVIRVLRHKKPKVVAIEEASKEETPKPGPGSKAAKEVAKAKEKEGRPVADVKEKKESLPTRHIFPRPFEAKESSEVAEELWEVFTGHWTDRNSSGLKQIDEELNTGIREIFSLASAYEPFRGLPSTFLLSASAILARRLQNKPWSLTGFGTTRYHRDVYASLYHHVAMQVRSGNVAFDFWFPFDDEFKTLPIHRDPVIKSKRRKADRLTGVELAEGLFGWERELLASYNLLGNHHVFNDEGCDFPKTRSPEPNRARIEMAKQLIEVSQNELKRENLTPAERHGLELDIGRLRYDIQVLLGVRKGELSSQADSGQEIKPTPPGFRTNRPTVEEVEELKRKFHGIEDSS</sequence>
<evidence type="ECO:0000313" key="3">
    <source>
        <dbReference type="Proteomes" id="UP001521116"/>
    </source>
</evidence>
<proteinExistence type="predicted"/>
<organism evidence="2 3">
    <name type="scientific">Neofusicoccum ribis</name>
    <dbReference type="NCBI Taxonomy" id="45134"/>
    <lineage>
        <taxon>Eukaryota</taxon>
        <taxon>Fungi</taxon>
        <taxon>Dikarya</taxon>
        <taxon>Ascomycota</taxon>
        <taxon>Pezizomycotina</taxon>
        <taxon>Dothideomycetes</taxon>
        <taxon>Dothideomycetes incertae sedis</taxon>
        <taxon>Botryosphaeriales</taxon>
        <taxon>Botryosphaeriaceae</taxon>
        <taxon>Neofusicoccum</taxon>
    </lineage>
</organism>
<gene>
    <name evidence="2" type="ORF">SLS56_002673</name>
</gene>
<accession>A0ABR3T2M8</accession>
<feature type="compositionally biased region" description="Acidic residues" evidence="1">
    <location>
        <begin position="81"/>
        <end position="93"/>
    </location>
</feature>